<dbReference type="HOGENOM" id="CLU_1966546_0_0_11"/>
<feature type="domain" description="DUF6285" evidence="1">
    <location>
        <begin position="24"/>
        <end position="115"/>
    </location>
</feature>
<keyword evidence="3" id="KW-1185">Reference proteome</keyword>
<gene>
    <name evidence="2" type="ORF">BN381_40063</name>
</gene>
<evidence type="ECO:0000313" key="2">
    <source>
        <dbReference type="EMBL" id="CCM64449.1"/>
    </source>
</evidence>
<dbReference type="InterPro" id="IPR046252">
    <property type="entry name" value="DUF6285"/>
</dbReference>
<organism evidence="2 3">
    <name type="scientific">Candidatus Neomicrothrix parvicella RN1</name>
    <dbReference type="NCBI Taxonomy" id="1229780"/>
    <lineage>
        <taxon>Bacteria</taxon>
        <taxon>Bacillati</taxon>
        <taxon>Actinomycetota</taxon>
        <taxon>Acidimicrobiia</taxon>
        <taxon>Acidimicrobiales</taxon>
        <taxon>Microthrixaceae</taxon>
        <taxon>Candidatus Neomicrothrix</taxon>
    </lineage>
</organism>
<dbReference type="RefSeq" id="WP_012228556.1">
    <property type="nucleotide sequence ID" value="NZ_HG422565.1"/>
</dbReference>
<evidence type="ECO:0000313" key="3">
    <source>
        <dbReference type="Proteomes" id="UP000018291"/>
    </source>
</evidence>
<evidence type="ECO:0000259" key="1">
    <source>
        <dbReference type="Pfam" id="PF19802"/>
    </source>
</evidence>
<accession>R4Z0K8</accession>
<dbReference type="Proteomes" id="UP000018291">
    <property type="component" value="Unassembled WGS sequence"/>
</dbReference>
<name>R4Z0K8_9ACTN</name>
<proteinExistence type="predicted"/>
<sequence length="127" mass="13506">MGDQPSAEALLRAMAATLADQVVPNVSGGPRHSARVVANLCTILARELASPGPGEVDEQLRALLTDRVGAGVSGHNLPALLDDRLREHDEEFAVRALPILRMDVERRLAISKPSYLHDPGAAGSERA</sequence>
<dbReference type="Pfam" id="PF19802">
    <property type="entry name" value="DUF6285"/>
    <property type="match status" value="1"/>
</dbReference>
<dbReference type="STRING" id="1229780.BN381_40063"/>
<dbReference type="AlphaFoldDB" id="R4Z0K8"/>
<dbReference type="EMBL" id="CANL01000034">
    <property type="protein sequence ID" value="CCM64449.1"/>
    <property type="molecule type" value="Genomic_DNA"/>
</dbReference>
<protein>
    <recommendedName>
        <fullName evidence="1">DUF6285 domain-containing protein</fullName>
    </recommendedName>
</protein>
<reference evidence="2 3" key="1">
    <citation type="journal article" date="2013" name="ISME J.">
        <title>Metabolic model for the filamentous 'Candidatus Microthrix parvicella' based on genomic and metagenomic analyses.</title>
        <authorList>
            <person name="Jon McIlroy S."/>
            <person name="Kristiansen R."/>
            <person name="Albertsen M."/>
            <person name="Michael Karst S."/>
            <person name="Rossetti S."/>
            <person name="Lund Nielsen J."/>
            <person name="Tandoi V."/>
            <person name="James Seviour R."/>
            <person name="Nielsen P.H."/>
        </authorList>
    </citation>
    <scope>NUCLEOTIDE SEQUENCE [LARGE SCALE GENOMIC DNA]</scope>
    <source>
        <strain evidence="2 3">RN1</strain>
    </source>
</reference>
<comment type="caution">
    <text evidence="2">The sequence shown here is derived from an EMBL/GenBank/DDBJ whole genome shotgun (WGS) entry which is preliminary data.</text>
</comment>